<reference evidence="2" key="1">
    <citation type="journal article" date="2011" name="Genome Biol.">
        <title>Comparative and functional genomics provide insights into the pathogenicity of dermatophytic fungi.</title>
        <authorList>
            <person name="Burmester A."/>
            <person name="Shelest E."/>
            <person name="Gloeckner G."/>
            <person name="Heddergott C."/>
            <person name="Schindler S."/>
            <person name="Staib P."/>
            <person name="Heidel A."/>
            <person name="Felder M."/>
            <person name="Petzold A."/>
            <person name="Szafranski K."/>
            <person name="Feuermann M."/>
            <person name="Pedruzzi I."/>
            <person name="Priebe S."/>
            <person name="Groth M."/>
            <person name="Winkler R."/>
            <person name="Li W."/>
            <person name="Kniemeyer O."/>
            <person name="Schroeckh V."/>
            <person name="Hertweck C."/>
            <person name="Hube B."/>
            <person name="White T.C."/>
            <person name="Platzer M."/>
            <person name="Guthke R."/>
            <person name="Heitman J."/>
            <person name="Woestemeyer J."/>
            <person name="Zipfel P.F."/>
            <person name="Monod M."/>
            <person name="Brakhage A.A."/>
        </authorList>
    </citation>
    <scope>NUCLEOTIDE SEQUENCE [LARGE SCALE GENOMIC DNA]</scope>
    <source>
        <strain evidence="2">ATCC MYA-4681 / CBS 112371</strain>
    </source>
</reference>
<evidence type="ECO:0000313" key="2">
    <source>
        <dbReference type="Proteomes" id="UP000008866"/>
    </source>
</evidence>
<dbReference type="GeneID" id="9525469"/>
<dbReference type="RefSeq" id="XP_003010201.1">
    <property type="nucleotide sequence ID" value="XM_003010155.1"/>
</dbReference>
<proteinExistence type="predicted"/>
<dbReference type="Proteomes" id="UP000008866">
    <property type="component" value="Unassembled WGS sequence"/>
</dbReference>
<evidence type="ECO:0000313" key="1">
    <source>
        <dbReference type="EMBL" id="EFE29561.1"/>
    </source>
</evidence>
<accession>D4B513</accession>
<organism evidence="1 2">
    <name type="scientific">Arthroderma benhamiae (strain ATCC MYA-4681 / CBS 112371)</name>
    <name type="common">Trichophyton mentagrophytes</name>
    <dbReference type="NCBI Taxonomy" id="663331"/>
    <lineage>
        <taxon>Eukaryota</taxon>
        <taxon>Fungi</taxon>
        <taxon>Dikarya</taxon>
        <taxon>Ascomycota</taxon>
        <taxon>Pezizomycotina</taxon>
        <taxon>Eurotiomycetes</taxon>
        <taxon>Eurotiomycetidae</taxon>
        <taxon>Onygenales</taxon>
        <taxon>Arthrodermataceae</taxon>
        <taxon>Trichophyton</taxon>
    </lineage>
</organism>
<comment type="caution">
    <text evidence="1">The sequence shown here is derived from an EMBL/GenBank/DDBJ whole genome shotgun (WGS) entry which is preliminary data.</text>
</comment>
<keyword evidence="2" id="KW-1185">Reference proteome</keyword>
<name>D4B513_ARTBC</name>
<dbReference type="EMBL" id="ABSU01000036">
    <property type="protein sequence ID" value="EFE29561.1"/>
    <property type="molecule type" value="Genomic_DNA"/>
</dbReference>
<gene>
    <name evidence="1" type="ORF">ARB_03553</name>
</gene>
<sequence length="146" mass="15772">MEILISMLKRLYGFDISQNGRSVVMSSAGLFFLSSSLPSPSSSAPSSLSLSLSGGHLICNPANDGLVLMGSSHVSSYPRPCSPTGYSASFANSCPRLTGHWILALPSEMRDLLRPLFWSPARRLVGWVQENGQDGLSPENAEKRWS</sequence>
<dbReference type="AlphaFoldDB" id="D4B513"/>
<dbReference type="KEGG" id="abe:ARB_03553"/>
<protein>
    <submittedName>
        <fullName evidence="1">Uncharacterized protein</fullName>
    </submittedName>
</protein>
<dbReference type="HOGENOM" id="CLU_1776989_0_0_1"/>